<dbReference type="AlphaFoldDB" id="A0A9N9DGF6"/>
<dbReference type="PROSITE" id="PS51468">
    <property type="entry name" value="VIT"/>
    <property type="match status" value="1"/>
</dbReference>
<sequence length="580" mass="66114">MNNNPFGVIHGKNMKQITLKNIDIEANIVDMLAEVKITQTFKNETPETLQTEYTFPLISSVAIYKFEVEVDGGKTINGIIKESYEANQEFNEAVKQNNNNSDKRASNNKSDLFQCSIGNLKPFQTTVIKITYLTELKNDDDIEQVRFVLPATFRTPRHKLSKGSFFHKNNNNSECPISIIITCKTTSVINKIESPSHFISTEWNIDGNSKIARISLTKDVQLLDRDFILIIKSKDLDQPRAFLEYNEKTSSNCIMLTFVPTFSMTTVRSELVFIVNTSSSMRRDALKFRKTIQSLEFLLYSLPQDCYFNIISVEDNHYNTLSDKSHQKSKTIFSKALEFIKNFELEYNYEECEACETVDIYEPLKWAIENSLSDMPSTLFLLTDNNVENRDVNIGDFVGCENLIETLTNVGRGYTQFLATNERIEKKLRGMLRNAVTHPITDCRLIWTAANGEQDVIEEIPALFSGNRFTFYCIEENEASVNDTLLLTANSLEGIIELKFVIENIVLEGNKIHALAAKKLIQSFQDGNSYIHNQNNGYMSEEQIEEEIGSLSNLYNIATSRTSFLVKDEVNGTLIKGEFL</sequence>
<evidence type="ECO:0000313" key="3">
    <source>
        <dbReference type="Proteomes" id="UP000789570"/>
    </source>
</evidence>
<comment type="caution">
    <text evidence="2">The sequence shown here is derived from an EMBL/GenBank/DDBJ whole genome shotgun (WGS) entry which is preliminary data.</text>
</comment>
<gene>
    <name evidence="2" type="ORF">FCALED_LOCUS10529</name>
</gene>
<dbReference type="Proteomes" id="UP000789570">
    <property type="component" value="Unassembled WGS sequence"/>
</dbReference>
<dbReference type="InterPro" id="IPR013694">
    <property type="entry name" value="VIT"/>
</dbReference>
<feature type="domain" description="VIT" evidence="1">
    <location>
        <begin position="3"/>
        <end position="134"/>
    </location>
</feature>
<dbReference type="SMART" id="SM00609">
    <property type="entry name" value="VIT"/>
    <property type="match status" value="1"/>
</dbReference>
<dbReference type="PANTHER" id="PTHR45737:SF6">
    <property type="entry name" value="VON WILLEBRAND FACTOR A DOMAIN-CONTAINING PROTEIN 5A"/>
    <property type="match status" value="1"/>
</dbReference>
<dbReference type="OrthoDB" id="1729737at2759"/>
<evidence type="ECO:0000259" key="1">
    <source>
        <dbReference type="PROSITE" id="PS51468"/>
    </source>
</evidence>
<proteinExistence type="predicted"/>
<name>A0A9N9DGF6_9GLOM</name>
<dbReference type="PANTHER" id="PTHR45737">
    <property type="entry name" value="VON WILLEBRAND FACTOR A DOMAIN-CONTAINING PROTEIN 5A"/>
    <property type="match status" value="1"/>
</dbReference>
<protein>
    <submittedName>
        <fullName evidence="2">11574_t:CDS:1</fullName>
    </submittedName>
</protein>
<dbReference type="Pfam" id="PF08487">
    <property type="entry name" value="VIT"/>
    <property type="match status" value="1"/>
</dbReference>
<organism evidence="2 3">
    <name type="scientific">Funneliformis caledonium</name>
    <dbReference type="NCBI Taxonomy" id="1117310"/>
    <lineage>
        <taxon>Eukaryota</taxon>
        <taxon>Fungi</taxon>
        <taxon>Fungi incertae sedis</taxon>
        <taxon>Mucoromycota</taxon>
        <taxon>Glomeromycotina</taxon>
        <taxon>Glomeromycetes</taxon>
        <taxon>Glomerales</taxon>
        <taxon>Glomeraceae</taxon>
        <taxon>Funneliformis</taxon>
    </lineage>
</organism>
<dbReference type="EMBL" id="CAJVPQ010003917">
    <property type="protein sequence ID" value="CAG8640278.1"/>
    <property type="molecule type" value="Genomic_DNA"/>
</dbReference>
<accession>A0A9N9DGF6</accession>
<reference evidence="2" key="1">
    <citation type="submission" date="2021-06" db="EMBL/GenBank/DDBJ databases">
        <authorList>
            <person name="Kallberg Y."/>
            <person name="Tangrot J."/>
            <person name="Rosling A."/>
        </authorList>
    </citation>
    <scope>NUCLEOTIDE SEQUENCE</scope>
    <source>
        <strain evidence="2">UK204</strain>
    </source>
</reference>
<keyword evidence="3" id="KW-1185">Reference proteome</keyword>
<dbReference type="SUPFAM" id="SSF53300">
    <property type="entry name" value="vWA-like"/>
    <property type="match status" value="1"/>
</dbReference>
<dbReference type="InterPro" id="IPR036465">
    <property type="entry name" value="vWFA_dom_sf"/>
</dbReference>
<evidence type="ECO:0000313" key="2">
    <source>
        <dbReference type="EMBL" id="CAG8640278.1"/>
    </source>
</evidence>